<reference evidence="2 3" key="1">
    <citation type="journal article" date="2020" name="ISME J.">
        <title>Uncovering the hidden diversity of litter-decomposition mechanisms in mushroom-forming fungi.</title>
        <authorList>
            <person name="Floudas D."/>
            <person name="Bentzer J."/>
            <person name="Ahren D."/>
            <person name="Johansson T."/>
            <person name="Persson P."/>
            <person name="Tunlid A."/>
        </authorList>
    </citation>
    <scope>NUCLEOTIDE SEQUENCE [LARGE SCALE GENOMIC DNA]</scope>
    <source>
        <strain evidence="2 3">CBS 661.87</strain>
    </source>
</reference>
<name>A0A8H5M1A2_9AGAR</name>
<feature type="compositionally biased region" description="Pro residues" evidence="1">
    <location>
        <begin position="52"/>
        <end position="61"/>
    </location>
</feature>
<accession>A0A8H5M1A2</accession>
<protein>
    <submittedName>
        <fullName evidence="2">Uncharacterized protein</fullName>
    </submittedName>
</protein>
<sequence>MPQAYAVGDRTHHDSSSPLLLLLLLPEDTQALLPPVFTYTNAHAPNYSTYPHPGPLPPRPNSAPAQVHYSANANPDPNRQPRSQPPHAPAHAPAHIRVASRCTGLPTGMVGRRKARRICY</sequence>
<feature type="region of interest" description="Disordered" evidence="1">
    <location>
        <begin position="43"/>
        <end position="99"/>
    </location>
</feature>
<keyword evidence="3" id="KW-1185">Reference proteome</keyword>
<evidence type="ECO:0000256" key="1">
    <source>
        <dbReference type="SAM" id="MobiDB-lite"/>
    </source>
</evidence>
<evidence type="ECO:0000313" key="2">
    <source>
        <dbReference type="EMBL" id="KAF5376986.1"/>
    </source>
</evidence>
<gene>
    <name evidence="2" type="ORF">D9615_007341</name>
</gene>
<organism evidence="2 3">
    <name type="scientific">Tricholomella constricta</name>
    <dbReference type="NCBI Taxonomy" id="117010"/>
    <lineage>
        <taxon>Eukaryota</taxon>
        <taxon>Fungi</taxon>
        <taxon>Dikarya</taxon>
        <taxon>Basidiomycota</taxon>
        <taxon>Agaricomycotina</taxon>
        <taxon>Agaricomycetes</taxon>
        <taxon>Agaricomycetidae</taxon>
        <taxon>Agaricales</taxon>
        <taxon>Tricholomatineae</taxon>
        <taxon>Lyophyllaceae</taxon>
        <taxon>Tricholomella</taxon>
    </lineage>
</organism>
<dbReference type="Proteomes" id="UP000565441">
    <property type="component" value="Unassembled WGS sequence"/>
</dbReference>
<feature type="compositionally biased region" description="Polar residues" evidence="1">
    <location>
        <begin position="69"/>
        <end position="82"/>
    </location>
</feature>
<dbReference type="AlphaFoldDB" id="A0A8H5M1A2"/>
<evidence type="ECO:0000313" key="3">
    <source>
        <dbReference type="Proteomes" id="UP000565441"/>
    </source>
</evidence>
<comment type="caution">
    <text evidence="2">The sequence shown here is derived from an EMBL/GenBank/DDBJ whole genome shotgun (WGS) entry which is preliminary data.</text>
</comment>
<proteinExistence type="predicted"/>
<dbReference type="EMBL" id="JAACJP010000026">
    <property type="protein sequence ID" value="KAF5376986.1"/>
    <property type="molecule type" value="Genomic_DNA"/>
</dbReference>